<dbReference type="RefSeq" id="XP_060327795.1">
    <property type="nucleotide sequence ID" value="XM_060467803.1"/>
</dbReference>
<dbReference type="EMBL" id="JAUEPS010000032">
    <property type="protein sequence ID" value="KAK0451961.1"/>
    <property type="molecule type" value="Genomic_DNA"/>
</dbReference>
<accession>A0AA39K259</accession>
<evidence type="ECO:0000313" key="3">
    <source>
        <dbReference type="Proteomes" id="UP001175211"/>
    </source>
</evidence>
<evidence type="ECO:0000256" key="1">
    <source>
        <dbReference type="SAM" id="MobiDB-lite"/>
    </source>
</evidence>
<dbReference type="AlphaFoldDB" id="A0AA39K259"/>
<organism evidence="2 3">
    <name type="scientific">Armillaria tabescens</name>
    <name type="common">Ringless honey mushroom</name>
    <name type="synonym">Agaricus tabescens</name>
    <dbReference type="NCBI Taxonomy" id="1929756"/>
    <lineage>
        <taxon>Eukaryota</taxon>
        <taxon>Fungi</taxon>
        <taxon>Dikarya</taxon>
        <taxon>Basidiomycota</taxon>
        <taxon>Agaricomycotina</taxon>
        <taxon>Agaricomycetes</taxon>
        <taxon>Agaricomycetidae</taxon>
        <taxon>Agaricales</taxon>
        <taxon>Marasmiineae</taxon>
        <taxon>Physalacriaceae</taxon>
        <taxon>Desarmillaria</taxon>
    </lineage>
</organism>
<feature type="region of interest" description="Disordered" evidence="1">
    <location>
        <begin position="220"/>
        <end position="251"/>
    </location>
</feature>
<evidence type="ECO:0000313" key="2">
    <source>
        <dbReference type="EMBL" id="KAK0451961.1"/>
    </source>
</evidence>
<name>A0AA39K259_ARMTA</name>
<comment type="caution">
    <text evidence="2">The sequence shown here is derived from an EMBL/GenBank/DDBJ whole genome shotgun (WGS) entry which is preliminary data.</text>
</comment>
<dbReference type="GeneID" id="85351351"/>
<dbReference type="Proteomes" id="UP001175211">
    <property type="component" value="Unassembled WGS sequence"/>
</dbReference>
<gene>
    <name evidence="2" type="ORF">EV420DRAFT_1274010</name>
</gene>
<feature type="compositionally biased region" description="Acidic residues" evidence="1">
    <location>
        <begin position="228"/>
        <end position="243"/>
    </location>
</feature>
<protein>
    <submittedName>
        <fullName evidence="2">Uncharacterized protein</fullName>
    </submittedName>
</protein>
<feature type="non-terminal residue" evidence="2">
    <location>
        <position position="1"/>
    </location>
</feature>
<feature type="region of interest" description="Disordered" evidence="1">
    <location>
        <begin position="192"/>
        <end position="211"/>
    </location>
</feature>
<sequence>IPTPLSILKDLVSSSALFLVSSAPLHASLSPPKFVTSVISPLKRKYSDLLNQELQTKHEANLCEALQESEGQNICWKGSMIGMQATAVLQNIYIGQSQLQLQSAKEKSKRKRGDIMGNGLLKMMTGDAFFGVVTAHKEEAERARKKKAQHVLLQCKQIKATAWWAKEDKRRVDRNNKKHECFHQSLLEWQDKKRNGHSTHGDKPKLADFGEIEKAFPKYTQNQVEALSSDEDTSKEEEEEGIVLDDQYQSD</sequence>
<reference evidence="2" key="1">
    <citation type="submission" date="2023-06" db="EMBL/GenBank/DDBJ databases">
        <authorList>
            <consortium name="Lawrence Berkeley National Laboratory"/>
            <person name="Ahrendt S."/>
            <person name="Sahu N."/>
            <person name="Indic B."/>
            <person name="Wong-Bajracharya J."/>
            <person name="Merenyi Z."/>
            <person name="Ke H.-M."/>
            <person name="Monk M."/>
            <person name="Kocsube S."/>
            <person name="Drula E."/>
            <person name="Lipzen A."/>
            <person name="Balint B."/>
            <person name="Henrissat B."/>
            <person name="Andreopoulos B."/>
            <person name="Martin F.M."/>
            <person name="Harder C.B."/>
            <person name="Rigling D."/>
            <person name="Ford K.L."/>
            <person name="Foster G.D."/>
            <person name="Pangilinan J."/>
            <person name="Papanicolaou A."/>
            <person name="Barry K."/>
            <person name="LaButti K."/>
            <person name="Viragh M."/>
            <person name="Koriabine M."/>
            <person name="Yan M."/>
            <person name="Riley R."/>
            <person name="Champramary S."/>
            <person name="Plett K.L."/>
            <person name="Tsai I.J."/>
            <person name="Slot J."/>
            <person name="Sipos G."/>
            <person name="Plett J."/>
            <person name="Nagy L.G."/>
            <person name="Grigoriev I.V."/>
        </authorList>
    </citation>
    <scope>NUCLEOTIDE SEQUENCE</scope>
    <source>
        <strain evidence="2">CCBAS 213</strain>
    </source>
</reference>
<proteinExistence type="predicted"/>
<keyword evidence="3" id="KW-1185">Reference proteome</keyword>